<sequence length="719" mass="81648">MRKKLFWMAILITTFTIILFIDYPSVKAQGTATLQDFASDPQVQYQGSAREHRYDIFYNILSKSYPLDNGYFIERHREGWVTEKREDGTVVTRRPATDRETIAVWDFYLTVEGVDYGGYTLPENRYELSSAAVNQPNWLQNIGYVEKFIIAIERDSAGNLFVRQGLDDILFGDSGFPMSSSIIKMEMTEKEIYMVFVMQAYLYKHYPIEYLTLKGKMNDSGTYATGTWERFNEELGHVFLFGSWEARLREMQAAPAGKKEASPVKETPAPSSPSDYSKPLSSAEKMAVAAGSAALMVLALSLMQGVQTIPSSSQPSLLNQLQGYPLPKDLPRIIGEDGKEYIWYKPVGDLAEEPFWCPVERYEEDLWHLSQGHVFVDNQWHESAQAAAQMQQARQRMAEDTQRQYEKNLAEQAERLRAQEEETDLLNRYISGEVDIDLSSLGLSDNLAQAFANARRERLDFQRDIAERKRDIAAMEAVMQQNLIRPLNLLYYGTKTLSYTADKIIDAGEKVLNVGKPVGIGTAIAMPYRIVRDIAGGASQSWNNQVMMSEQLNIDPITMHELLKELDAGKKIEDFPPHERPKVESIQRYLNTYKQTPRDMMGPDFLLVNEQTWDQRLKQWTDVVAKGIGSGVYDTATGALGNKLKIGEAGKITQLSWQTVANTGKQLITDGKVELDVAIADAGLKVIRPDFKSLIPDAMQDVWRDELIDKYKNWKKPKD</sequence>
<dbReference type="EMBL" id="FQWY01000034">
    <property type="protein sequence ID" value="SHH13413.1"/>
    <property type="molecule type" value="Genomic_DNA"/>
</dbReference>
<accession>A0A1M5QIS2</accession>
<evidence type="ECO:0000313" key="3">
    <source>
        <dbReference type="EMBL" id="SHH13413.1"/>
    </source>
</evidence>
<proteinExistence type="predicted"/>
<dbReference type="RefSeq" id="WP_073092972.1">
    <property type="nucleotide sequence ID" value="NZ_FQWY01000034.1"/>
</dbReference>
<reference evidence="4" key="1">
    <citation type="submission" date="2016-11" db="EMBL/GenBank/DDBJ databases">
        <authorList>
            <person name="Varghese N."/>
            <person name="Submissions S."/>
        </authorList>
    </citation>
    <scope>NUCLEOTIDE SEQUENCE [LARGE SCALE GENOMIC DNA]</scope>
    <source>
        <strain evidence="4">DSM 11003</strain>
    </source>
</reference>
<dbReference type="AlphaFoldDB" id="A0A1M5QIS2"/>
<feature type="coiled-coil region" evidence="1">
    <location>
        <begin position="383"/>
        <end position="422"/>
    </location>
</feature>
<organism evidence="3 4">
    <name type="scientific">Thermosyntropha lipolytica DSM 11003</name>
    <dbReference type="NCBI Taxonomy" id="1123382"/>
    <lineage>
        <taxon>Bacteria</taxon>
        <taxon>Bacillati</taxon>
        <taxon>Bacillota</taxon>
        <taxon>Clostridia</taxon>
        <taxon>Eubacteriales</taxon>
        <taxon>Syntrophomonadaceae</taxon>
        <taxon>Thermosyntropha</taxon>
    </lineage>
</organism>
<gene>
    <name evidence="3" type="ORF">SAMN02745221_01762</name>
</gene>
<evidence type="ECO:0000256" key="1">
    <source>
        <dbReference type="SAM" id="Coils"/>
    </source>
</evidence>
<dbReference type="Proteomes" id="UP000242329">
    <property type="component" value="Unassembled WGS sequence"/>
</dbReference>
<name>A0A1M5QIS2_9FIRM</name>
<feature type="region of interest" description="Disordered" evidence="2">
    <location>
        <begin position="252"/>
        <end position="278"/>
    </location>
</feature>
<evidence type="ECO:0000313" key="4">
    <source>
        <dbReference type="Proteomes" id="UP000242329"/>
    </source>
</evidence>
<evidence type="ECO:0000256" key="2">
    <source>
        <dbReference type="SAM" id="MobiDB-lite"/>
    </source>
</evidence>
<dbReference type="STRING" id="1123382.SAMN02745221_01762"/>
<protein>
    <submittedName>
        <fullName evidence="3">Uncharacterized protein</fullName>
    </submittedName>
</protein>
<keyword evidence="1" id="KW-0175">Coiled coil</keyword>
<keyword evidence="4" id="KW-1185">Reference proteome</keyword>